<dbReference type="Pfam" id="PF01476">
    <property type="entry name" value="LysM"/>
    <property type="match status" value="3"/>
</dbReference>
<dbReference type="Pfam" id="PF03734">
    <property type="entry name" value="YkuD"/>
    <property type="match status" value="1"/>
</dbReference>
<dbReference type="UniPathway" id="UPA00219"/>
<dbReference type="Gene3D" id="3.10.350.10">
    <property type="entry name" value="LysM domain"/>
    <property type="match status" value="3"/>
</dbReference>
<feature type="active site" description="Proton donor/acceptor" evidence="9">
    <location>
        <position position="330"/>
    </location>
</feature>
<keyword evidence="6 9" id="KW-0573">Peptidoglycan synthesis</keyword>
<evidence type="ECO:0000259" key="12">
    <source>
        <dbReference type="PROSITE" id="PS52029"/>
    </source>
</evidence>
<dbReference type="Proteomes" id="UP000282076">
    <property type="component" value="Unassembled WGS sequence"/>
</dbReference>
<evidence type="ECO:0000256" key="2">
    <source>
        <dbReference type="ARBA" id="ARBA00005992"/>
    </source>
</evidence>
<dbReference type="GO" id="GO:0071972">
    <property type="term" value="F:peptidoglycan L,D-transpeptidase activity"/>
    <property type="evidence" value="ECO:0007669"/>
    <property type="project" value="TreeGrafter"/>
</dbReference>
<dbReference type="GO" id="GO:0071555">
    <property type="term" value="P:cell wall organization"/>
    <property type="evidence" value="ECO:0007669"/>
    <property type="project" value="UniProtKB-UniRule"/>
</dbReference>
<evidence type="ECO:0000256" key="8">
    <source>
        <dbReference type="ARBA" id="ARBA00060592"/>
    </source>
</evidence>
<dbReference type="GO" id="GO:0008360">
    <property type="term" value="P:regulation of cell shape"/>
    <property type="evidence" value="ECO:0007669"/>
    <property type="project" value="UniProtKB-UniRule"/>
</dbReference>
<comment type="pathway">
    <text evidence="8">Glycan biosynthesis.</text>
</comment>
<feature type="domain" description="LysM" evidence="11">
    <location>
        <begin position="174"/>
        <end position="222"/>
    </location>
</feature>
<evidence type="ECO:0000259" key="11">
    <source>
        <dbReference type="PROSITE" id="PS51782"/>
    </source>
</evidence>
<evidence type="ECO:0000256" key="5">
    <source>
        <dbReference type="ARBA" id="ARBA00022960"/>
    </source>
</evidence>
<sequence length="371" mass="40029">MPKRQDSRRIATKGGDRIYQAEGVGTLGKHAKWVLSMVLLVLLAMGLTAVPETTNALATGASAISVSYDVSSGETLYGISKKFYLTGDYEQVAKINGLNPKTALRAGTTVTLRNPAVLGQYAVQPGDTLYAITNRFFDRDWYLNILMAYNGIADPNTDLKAGMTLRVPIPAGERRHAVRKGETLYGLSATYFDIQDYRQAIAVFNDIQKTPDSIQAGKTLLIPNPYYGAPIGKTANEAKALSVRTLSIEIDLTLHRLSVLSNGTVTKRFDIASGKKKGLTPTGTFEIVTKIKNPWYSAKGIPGGDPTNPLGSRWLGLNVPNTQGTKYGIHGTNAPASIGTNASAGCIRMLNEDVDWLYDSVPTGTKVTIRA</sequence>
<comment type="similarity">
    <text evidence="2">Belongs to the YkuD family.</text>
</comment>
<feature type="active site" description="Nucleophile" evidence="9">
    <location>
        <position position="346"/>
    </location>
</feature>
<dbReference type="InterPro" id="IPR018392">
    <property type="entry name" value="LysM"/>
</dbReference>
<keyword evidence="14" id="KW-1185">Reference proteome</keyword>
<comment type="pathway">
    <text evidence="1 9">Cell wall biogenesis; peptidoglycan biosynthesis.</text>
</comment>
<gene>
    <name evidence="13" type="ORF">D7Z26_24615</name>
</gene>
<organism evidence="13 14">
    <name type="scientific">Cohnella endophytica</name>
    <dbReference type="NCBI Taxonomy" id="2419778"/>
    <lineage>
        <taxon>Bacteria</taxon>
        <taxon>Bacillati</taxon>
        <taxon>Bacillota</taxon>
        <taxon>Bacilli</taxon>
        <taxon>Bacillales</taxon>
        <taxon>Paenibacillaceae</taxon>
        <taxon>Cohnella</taxon>
    </lineage>
</organism>
<evidence type="ECO:0000313" key="14">
    <source>
        <dbReference type="Proteomes" id="UP000282076"/>
    </source>
</evidence>
<evidence type="ECO:0000256" key="3">
    <source>
        <dbReference type="ARBA" id="ARBA00022679"/>
    </source>
</evidence>
<keyword evidence="10" id="KW-0812">Transmembrane</keyword>
<keyword evidence="10" id="KW-0472">Membrane</keyword>
<dbReference type="PANTHER" id="PTHR30582:SF4">
    <property type="entry name" value="L,D-TRANSPEPTIDASE YQJB-RELATED"/>
    <property type="match status" value="1"/>
</dbReference>
<feature type="domain" description="L,D-TPase catalytic" evidence="12">
    <location>
        <begin position="246"/>
        <end position="370"/>
    </location>
</feature>
<dbReference type="InterPro" id="IPR050979">
    <property type="entry name" value="LD-transpeptidase"/>
</dbReference>
<proteinExistence type="inferred from homology"/>
<evidence type="ECO:0000256" key="10">
    <source>
        <dbReference type="SAM" id="Phobius"/>
    </source>
</evidence>
<evidence type="ECO:0000256" key="9">
    <source>
        <dbReference type="PROSITE-ProRule" id="PRU01373"/>
    </source>
</evidence>
<name>A0A494X6E1_9BACL</name>
<dbReference type="FunFam" id="2.40.440.10:FF:000003">
    <property type="entry name" value="L,D-transpeptidase YciB"/>
    <property type="match status" value="1"/>
</dbReference>
<keyword evidence="3" id="KW-0808">Transferase</keyword>
<evidence type="ECO:0000256" key="4">
    <source>
        <dbReference type="ARBA" id="ARBA00022801"/>
    </source>
</evidence>
<evidence type="ECO:0000256" key="6">
    <source>
        <dbReference type="ARBA" id="ARBA00022984"/>
    </source>
</evidence>
<dbReference type="InterPro" id="IPR005490">
    <property type="entry name" value="LD_TPept_cat_dom"/>
</dbReference>
<dbReference type="GO" id="GO:0018104">
    <property type="term" value="P:peptidoglycan-protein cross-linking"/>
    <property type="evidence" value="ECO:0007669"/>
    <property type="project" value="TreeGrafter"/>
</dbReference>
<dbReference type="SMART" id="SM00257">
    <property type="entry name" value="LysM"/>
    <property type="match status" value="3"/>
</dbReference>
<feature type="transmembrane region" description="Helical" evidence="10">
    <location>
        <begin position="33"/>
        <end position="50"/>
    </location>
</feature>
<keyword evidence="4" id="KW-0378">Hydrolase</keyword>
<feature type="domain" description="LysM" evidence="11">
    <location>
        <begin position="119"/>
        <end position="167"/>
    </location>
</feature>
<dbReference type="GO" id="GO:0005576">
    <property type="term" value="C:extracellular region"/>
    <property type="evidence" value="ECO:0007669"/>
    <property type="project" value="TreeGrafter"/>
</dbReference>
<accession>A0A494X6E1</accession>
<dbReference type="CDD" id="cd16913">
    <property type="entry name" value="YkuD_like"/>
    <property type="match status" value="1"/>
</dbReference>
<dbReference type="AlphaFoldDB" id="A0A494X6E1"/>
<dbReference type="SUPFAM" id="SSF54106">
    <property type="entry name" value="LysM domain"/>
    <property type="match status" value="1"/>
</dbReference>
<dbReference type="PROSITE" id="PS52029">
    <property type="entry name" value="LD_TPASE"/>
    <property type="match status" value="1"/>
</dbReference>
<keyword evidence="5 9" id="KW-0133">Cell shape</keyword>
<dbReference type="GO" id="GO:0016740">
    <property type="term" value="F:transferase activity"/>
    <property type="evidence" value="ECO:0007669"/>
    <property type="project" value="UniProtKB-KW"/>
</dbReference>
<evidence type="ECO:0000256" key="7">
    <source>
        <dbReference type="ARBA" id="ARBA00023316"/>
    </source>
</evidence>
<dbReference type="PANTHER" id="PTHR30582">
    <property type="entry name" value="L,D-TRANSPEPTIDASE"/>
    <property type="match status" value="1"/>
</dbReference>
<dbReference type="CDD" id="cd00118">
    <property type="entry name" value="LysM"/>
    <property type="match status" value="1"/>
</dbReference>
<comment type="caution">
    <text evidence="13">The sequence shown here is derived from an EMBL/GenBank/DDBJ whole genome shotgun (WGS) entry which is preliminary data.</text>
</comment>
<evidence type="ECO:0000256" key="1">
    <source>
        <dbReference type="ARBA" id="ARBA00004752"/>
    </source>
</evidence>
<keyword evidence="10" id="KW-1133">Transmembrane helix</keyword>
<dbReference type="InterPro" id="IPR036779">
    <property type="entry name" value="LysM_dom_sf"/>
</dbReference>
<protein>
    <submittedName>
        <fullName evidence="13">LysM peptidoglycan-binding domain-containing protein</fullName>
    </submittedName>
</protein>
<reference evidence="13 14" key="1">
    <citation type="submission" date="2018-10" db="EMBL/GenBank/DDBJ databases">
        <title>Cohnella sp. M2MS4P-1, whole genome shotgun sequence.</title>
        <authorList>
            <person name="Tuo L."/>
        </authorList>
    </citation>
    <scope>NUCLEOTIDE SEQUENCE [LARGE SCALE GENOMIC DNA]</scope>
    <source>
        <strain evidence="13 14">M2MS4P-1</strain>
    </source>
</reference>
<feature type="domain" description="LysM" evidence="11">
    <location>
        <begin position="66"/>
        <end position="112"/>
    </location>
</feature>
<dbReference type="EMBL" id="RBZM01000013">
    <property type="protein sequence ID" value="RKP46267.1"/>
    <property type="molecule type" value="Genomic_DNA"/>
</dbReference>
<dbReference type="PROSITE" id="PS51782">
    <property type="entry name" value="LYSM"/>
    <property type="match status" value="3"/>
</dbReference>
<keyword evidence="7 9" id="KW-0961">Cell wall biogenesis/degradation</keyword>
<evidence type="ECO:0000313" key="13">
    <source>
        <dbReference type="EMBL" id="RKP46267.1"/>
    </source>
</evidence>
<dbReference type="InterPro" id="IPR038063">
    <property type="entry name" value="Transpep_catalytic_dom"/>
</dbReference>
<dbReference type="SUPFAM" id="SSF141523">
    <property type="entry name" value="L,D-transpeptidase catalytic domain-like"/>
    <property type="match status" value="1"/>
</dbReference>
<dbReference type="Gene3D" id="2.40.440.10">
    <property type="entry name" value="L,D-transpeptidase catalytic domain-like"/>
    <property type="match status" value="1"/>
</dbReference>